<sequence length="385" mass="43076">MDSKKQYAQFFEKQLLGRYITLNHIKPILDILPSFCKISVVGHSVLDKEIISIQLGHGVKKVLIWSQMHGNETTTTKAIFDFLGFLSHKTTSKEVVNKFLGTYTLTILPILNPDGAEAYTRNNAKDVDLNRDAQDQTEPESVVLSSVFKAFSPDLCLNMHDQRTIYGLESGLPATISYLAPSADKDRTITSARKEAMEIIASLFLNASSEVKNQIGRYDDGFNKNCVGDTFQMAGVPTILFEAGHYENDYQREITRKHICFALLDLFKINSNAGNPSIDIYNAIPENKKNYKDVLIKNVKLPKENSFQTIAVQFVENLLDNKIVFTPTIDAIGSLTDVYGHLEVDANGSEVLINSHDKITIGQKVLHIIDKNNPNTTFFSIDSFS</sequence>
<protein>
    <submittedName>
        <fullName evidence="3">M14 family zinc carboxypeptidase</fullName>
    </submittedName>
</protein>
<keyword evidence="3" id="KW-0378">Hydrolase</keyword>
<accession>A0ABU2YAS2</accession>
<feature type="domain" description="Peptidase M14" evidence="2">
    <location>
        <begin position="12"/>
        <end position="267"/>
    </location>
</feature>
<dbReference type="InterPro" id="IPR000834">
    <property type="entry name" value="Peptidase_M14"/>
</dbReference>
<organism evidence="3 4">
    <name type="scientific">Patiriisocius hiemis</name>
    <dbReference type="NCBI Taxonomy" id="3075604"/>
    <lineage>
        <taxon>Bacteria</taxon>
        <taxon>Pseudomonadati</taxon>
        <taxon>Bacteroidota</taxon>
        <taxon>Flavobacteriia</taxon>
        <taxon>Flavobacteriales</taxon>
        <taxon>Flavobacteriaceae</taxon>
        <taxon>Patiriisocius</taxon>
    </lineage>
</organism>
<evidence type="ECO:0000313" key="3">
    <source>
        <dbReference type="EMBL" id="MDT0554895.1"/>
    </source>
</evidence>
<dbReference type="EMBL" id="JAVRHZ010000001">
    <property type="protein sequence ID" value="MDT0554895.1"/>
    <property type="molecule type" value="Genomic_DNA"/>
</dbReference>
<comment type="caution">
    <text evidence="3">The sequence shown here is derived from an EMBL/GenBank/DDBJ whole genome shotgun (WGS) entry which is preliminary data.</text>
</comment>
<proteinExistence type="inferred from homology"/>
<dbReference type="PROSITE" id="PS52035">
    <property type="entry name" value="PEPTIDASE_M14"/>
    <property type="match status" value="1"/>
</dbReference>
<evidence type="ECO:0000256" key="1">
    <source>
        <dbReference type="PROSITE-ProRule" id="PRU01379"/>
    </source>
</evidence>
<keyword evidence="4" id="KW-1185">Reference proteome</keyword>
<gene>
    <name evidence="3" type="ORF">RM538_02700</name>
</gene>
<dbReference type="Proteomes" id="UP001254488">
    <property type="component" value="Unassembled WGS sequence"/>
</dbReference>
<keyword evidence="3" id="KW-0645">Protease</keyword>
<keyword evidence="3" id="KW-0121">Carboxypeptidase</keyword>
<name>A0ABU2YAS2_9FLAO</name>
<dbReference type="Pfam" id="PF00246">
    <property type="entry name" value="Peptidase_M14"/>
    <property type="match status" value="1"/>
</dbReference>
<dbReference type="Gene3D" id="3.40.630.10">
    <property type="entry name" value="Zn peptidases"/>
    <property type="match status" value="1"/>
</dbReference>
<evidence type="ECO:0000313" key="4">
    <source>
        <dbReference type="Proteomes" id="UP001254488"/>
    </source>
</evidence>
<comment type="similarity">
    <text evidence="1">Belongs to the peptidase M14 family.</text>
</comment>
<dbReference type="GO" id="GO:0004180">
    <property type="term" value="F:carboxypeptidase activity"/>
    <property type="evidence" value="ECO:0007669"/>
    <property type="project" value="UniProtKB-KW"/>
</dbReference>
<evidence type="ECO:0000259" key="2">
    <source>
        <dbReference type="PROSITE" id="PS52035"/>
    </source>
</evidence>
<feature type="active site" description="Proton donor/acceptor" evidence="1">
    <location>
        <position position="242"/>
    </location>
</feature>
<dbReference type="RefSeq" id="WP_311331852.1">
    <property type="nucleotide sequence ID" value="NZ_JAVRHZ010000001.1"/>
</dbReference>
<reference evidence="3 4" key="1">
    <citation type="submission" date="2023-09" db="EMBL/GenBank/DDBJ databases">
        <authorList>
            <person name="Rey-Velasco X."/>
        </authorList>
    </citation>
    <scope>NUCLEOTIDE SEQUENCE [LARGE SCALE GENOMIC DNA]</scope>
    <source>
        <strain evidence="3 4">W242</strain>
    </source>
</reference>
<dbReference type="SUPFAM" id="SSF53187">
    <property type="entry name" value="Zn-dependent exopeptidases"/>
    <property type="match status" value="1"/>
</dbReference>